<protein>
    <submittedName>
        <fullName evidence="2">Uncharacterized protein</fullName>
    </submittedName>
</protein>
<dbReference type="InParanoid" id="A0A0C3EBI1"/>
<reference evidence="3" key="2">
    <citation type="submission" date="2015-01" db="EMBL/GenBank/DDBJ databases">
        <title>Evolutionary Origins and Diversification of the Mycorrhizal Mutualists.</title>
        <authorList>
            <consortium name="DOE Joint Genome Institute"/>
            <consortium name="Mycorrhizal Genomics Consortium"/>
            <person name="Kohler A."/>
            <person name="Kuo A."/>
            <person name="Nagy L.G."/>
            <person name="Floudas D."/>
            <person name="Copeland A."/>
            <person name="Barry K.W."/>
            <person name="Cichocki N."/>
            <person name="Veneault-Fourrey C."/>
            <person name="LaButti K."/>
            <person name="Lindquist E.A."/>
            <person name="Lipzen A."/>
            <person name="Lundell T."/>
            <person name="Morin E."/>
            <person name="Murat C."/>
            <person name="Riley R."/>
            <person name="Ohm R."/>
            <person name="Sun H."/>
            <person name="Tunlid A."/>
            <person name="Henrissat B."/>
            <person name="Grigoriev I.V."/>
            <person name="Hibbett D.S."/>
            <person name="Martin F."/>
        </authorList>
    </citation>
    <scope>NUCLEOTIDE SEQUENCE [LARGE SCALE GENOMIC DNA]</scope>
    <source>
        <strain evidence="3">Foug A</strain>
    </source>
</reference>
<name>A0A0C3EBI1_9AGAM</name>
<evidence type="ECO:0000313" key="3">
    <source>
        <dbReference type="Proteomes" id="UP000053989"/>
    </source>
</evidence>
<sequence>MAQSPCGFEPRLNGSRPTDTRHYPGLVYSPGTKGWPLANVKHVKVKLLDPGVQV</sequence>
<dbReference type="HOGENOM" id="CLU_3051717_0_0_1"/>
<dbReference type="Proteomes" id="UP000053989">
    <property type="component" value="Unassembled WGS sequence"/>
</dbReference>
<evidence type="ECO:0000256" key="1">
    <source>
        <dbReference type="SAM" id="MobiDB-lite"/>
    </source>
</evidence>
<dbReference type="EMBL" id="KN822021">
    <property type="protein sequence ID" value="KIM65674.1"/>
    <property type="molecule type" value="Genomic_DNA"/>
</dbReference>
<accession>A0A0C3EBI1</accession>
<reference evidence="2 3" key="1">
    <citation type="submission" date="2014-04" db="EMBL/GenBank/DDBJ databases">
        <authorList>
            <consortium name="DOE Joint Genome Institute"/>
            <person name="Kuo A."/>
            <person name="Kohler A."/>
            <person name="Nagy L.G."/>
            <person name="Floudas D."/>
            <person name="Copeland A."/>
            <person name="Barry K.W."/>
            <person name="Cichocki N."/>
            <person name="Veneault-Fourrey C."/>
            <person name="LaButti K."/>
            <person name="Lindquist E.A."/>
            <person name="Lipzen A."/>
            <person name="Lundell T."/>
            <person name="Morin E."/>
            <person name="Murat C."/>
            <person name="Sun H."/>
            <person name="Tunlid A."/>
            <person name="Henrissat B."/>
            <person name="Grigoriev I.V."/>
            <person name="Hibbett D.S."/>
            <person name="Martin F."/>
            <person name="Nordberg H.P."/>
            <person name="Cantor M.N."/>
            <person name="Hua S.X."/>
        </authorList>
    </citation>
    <scope>NUCLEOTIDE SEQUENCE [LARGE SCALE GENOMIC DNA]</scope>
    <source>
        <strain evidence="2 3">Foug A</strain>
    </source>
</reference>
<feature type="region of interest" description="Disordered" evidence="1">
    <location>
        <begin position="1"/>
        <end position="22"/>
    </location>
</feature>
<proteinExistence type="predicted"/>
<gene>
    <name evidence="2" type="ORF">SCLCIDRAFT_22564</name>
</gene>
<dbReference type="AlphaFoldDB" id="A0A0C3EBI1"/>
<evidence type="ECO:0000313" key="2">
    <source>
        <dbReference type="EMBL" id="KIM65674.1"/>
    </source>
</evidence>
<keyword evidence="3" id="KW-1185">Reference proteome</keyword>
<organism evidence="2 3">
    <name type="scientific">Scleroderma citrinum Foug A</name>
    <dbReference type="NCBI Taxonomy" id="1036808"/>
    <lineage>
        <taxon>Eukaryota</taxon>
        <taxon>Fungi</taxon>
        <taxon>Dikarya</taxon>
        <taxon>Basidiomycota</taxon>
        <taxon>Agaricomycotina</taxon>
        <taxon>Agaricomycetes</taxon>
        <taxon>Agaricomycetidae</taxon>
        <taxon>Boletales</taxon>
        <taxon>Sclerodermatineae</taxon>
        <taxon>Sclerodermataceae</taxon>
        <taxon>Scleroderma</taxon>
    </lineage>
</organism>